<evidence type="ECO:0000313" key="6">
    <source>
        <dbReference type="EMBL" id="KAH9326011.1"/>
    </source>
</evidence>
<accession>A0AA38GNN9</accession>
<dbReference type="PROSITE" id="PS51344">
    <property type="entry name" value="HTH_TFE_IIE"/>
    <property type="match status" value="1"/>
</dbReference>
<proteinExistence type="inferred from homology"/>
<dbReference type="InterPro" id="IPR039997">
    <property type="entry name" value="TFE"/>
</dbReference>
<dbReference type="InterPro" id="IPR036390">
    <property type="entry name" value="WH_DNA-bd_sf"/>
</dbReference>
<evidence type="ECO:0000256" key="3">
    <source>
        <dbReference type="ARBA" id="ARBA00023163"/>
    </source>
</evidence>
<dbReference type="PANTHER" id="PTHR13097">
    <property type="entry name" value="TRANSCRIPTION INITIATION FACTOR IIE, ALPHA SUBUNIT"/>
    <property type="match status" value="1"/>
</dbReference>
<dbReference type="InterPro" id="IPR024550">
    <property type="entry name" value="TFIIEa/SarR/Rpc3_HTH_dom"/>
</dbReference>
<dbReference type="FunFam" id="3.30.40.10:FF:000269">
    <property type="entry name" value="Transcription initiation factor IIE subunit alpha"/>
    <property type="match status" value="1"/>
</dbReference>
<keyword evidence="3" id="KW-0804">Transcription</keyword>
<feature type="domain" description="HTH TFE/IIEalpha-type" evidence="5">
    <location>
        <begin position="23"/>
        <end position="155"/>
    </location>
</feature>
<feature type="compositionally biased region" description="Basic and acidic residues" evidence="4">
    <location>
        <begin position="533"/>
        <end position="543"/>
    </location>
</feature>
<dbReference type="Pfam" id="PF02002">
    <property type="entry name" value="TFIIE_alpha"/>
    <property type="match status" value="1"/>
</dbReference>
<dbReference type="SUPFAM" id="SSF57783">
    <property type="entry name" value="Zinc beta-ribbon"/>
    <property type="match status" value="1"/>
</dbReference>
<dbReference type="AlphaFoldDB" id="A0AA38GNN9"/>
<feature type="non-terminal residue" evidence="6">
    <location>
        <position position="1"/>
    </location>
</feature>
<dbReference type="Gene3D" id="3.30.40.10">
    <property type="entry name" value="Zinc/RING finger domain, C3HC4 (zinc finger)"/>
    <property type="match status" value="1"/>
</dbReference>
<evidence type="ECO:0000313" key="7">
    <source>
        <dbReference type="Proteomes" id="UP000824469"/>
    </source>
</evidence>
<feature type="compositionally biased region" description="Basic and acidic residues" evidence="4">
    <location>
        <begin position="579"/>
        <end position="591"/>
    </location>
</feature>
<feature type="compositionally biased region" description="Acidic residues" evidence="4">
    <location>
        <begin position="592"/>
        <end position="606"/>
    </location>
</feature>
<dbReference type="PANTHER" id="PTHR13097:SF7">
    <property type="entry name" value="GENERAL TRANSCRIPTION FACTOR IIE SUBUNIT 1"/>
    <property type="match status" value="1"/>
</dbReference>
<dbReference type="InterPro" id="IPR017919">
    <property type="entry name" value="TFIIE/TFIIEa_HTH"/>
</dbReference>
<organism evidence="6 7">
    <name type="scientific">Taxus chinensis</name>
    <name type="common">Chinese yew</name>
    <name type="synonym">Taxus wallichiana var. chinensis</name>
    <dbReference type="NCBI Taxonomy" id="29808"/>
    <lineage>
        <taxon>Eukaryota</taxon>
        <taxon>Viridiplantae</taxon>
        <taxon>Streptophyta</taxon>
        <taxon>Embryophyta</taxon>
        <taxon>Tracheophyta</taxon>
        <taxon>Spermatophyta</taxon>
        <taxon>Pinopsida</taxon>
        <taxon>Pinidae</taxon>
        <taxon>Conifers II</taxon>
        <taxon>Cupressales</taxon>
        <taxon>Taxaceae</taxon>
        <taxon>Taxus</taxon>
    </lineage>
</organism>
<dbReference type="SUPFAM" id="SSF46785">
    <property type="entry name" value="Winged helix' DNA-binding domain"/>
    <property type="match status" value="1"/>
</dbReference>
<evidence type="ECO:0000256" key="1">
    <source>
        <dbReference type="ARBA" id="ARBA00008947"/>
    </source>
</evidence>
<feature type="region of interest" description="Disordered" evidence="4">
    <location>
        <begin position="566"/>
        <end position="606"/>
    </location>
</feature>
<dbReference type="EMBL" id="JAHRHJ020000002">
    <property type="protein sequence ID" value="KAH9326011.1"/>
    <property type="molecule type" value="Genomic_DNA"/>
</dbReference>
<dbReference type="InterPro" id="IPR013083">
    <property type="entry name" value="Znf_RING/FYVE/PHD"/>
</dbReference>
<gene>
    <name evidence="6" type="ORF">KI387_006189</name>
</gene>
<reference evidence="6 7" key="1">
    <citation type="journal article" date="2021" name="Nat. Plants">
        <title>The Taxus genome provides insights into paclitaxel biosynthesis.</title>
        <authorList>
            <person name="Xiong X."/>
            <person name="Gou J."/>
            <person name="Liao Q."/>
            <person name="Li Y."/>
            <person name="Zhou Q."/>
            <person name="Bi G."/>
            <person name="Li C."/>
            <person name="Du R."/>
            <person name="Wang X."/>
            <person name="Sun T."/>
            <person name="Guo L."/>
            <person name="Liang H."/>
            <person name="Lu P."/>
            <person name="Wu Y."/>
            <person name="Zhang Z."/>
            <person name="Ro D.K."/>
            <person name="Shang Y."/>
            <person name="Huang S."/>
            <person name="Yan J."/>
        </authorList>
    </citation>
    <scope>NUCLEOTIDE SEQUENCE [LARGE SCALE GENOMIC DNA]</scope>
    <source>
        <strain evidence="6">Ta-2019</strain>
    </source>
</reference>
<feature type="region of interest" description="Disordered" evidence="4">
    <location>
        <begin position="443"/>
        <end position="466"/>
    </location>
</feature>
<keyword evidence="7" id="KW-1185">Reference proteome</keyword>
<evidence type="ECO:0000256" key="2">
    <source>
        <dbReference type="ARBA" id="ARBA00023015"/>
    </source>
</evidence>
<evidence type="ECO:0000259" key="5">
    <source>
        <dbReference type="PROSITE" id="PS51344"/>
    </source>
</evidence>
<dbReference type="OMA" id="DAIKWKV"/>
<dbReference type="InterPro" id="IPR002853">
    <property type="entry name" value="TFIIE_asu"/>
</dbReference>
<protein>
    <recommendedName>
        <fullName evidence="5">HTH TFE/IIEalpha-type domain-containing protein</fullName>
    </recommendedName>
</protein>
<comment type="caution">
    <text evidence="6">The sequence shown here is derived from an EMBL/GenBank/DDBJ whole genome shotgun (WGS) entry which is preliminary data.</text>
</comment>
<keyword evidence="2" id="KW-0805">Transcription regulation</keyword>
<dbReference type="GO" id="GO:0005673">
    <property type="term" value="C:transcription factor TFIIE complex"/>
    <property type="evidence" value="ECO:0007669"/>
    <property type="project" value="TreeGrafter"/>
</dbReference>
<dbReference type="SMART" id="SM00531">
    <property type="entry name" value="TFIIE"/>
    <property type="match status" value="1"/>
</dbReference>
<dbReference type="GO" id="GO:0006367">
    <property type="term" value="P:transcription initiation at RNA polymerase II promoter"/>
    <property type="evidence" value="ECO:0007669"/>
    <property type="project" value="InterPro"/>
</dbReference>
<comment type="similarity">
    <text evidence="1">Belongs to the TFIIE alpha subunit family.</text>
</comment>
<feature type="region of interest" description="Disordered" evidence="4">
    <location>
        <begin position="522"/>
        <end position="546"/>
    </location>
</feature>
<dbReference type="Proteomes" id="UP000824469">
    <property type="component" value="Unassembled WGS sequence"/>
</dbReference>
<feature type="compositionally biased region" description="Low complexity" evidence="4">
    <location>
        <begin position="566"/>
        <end position="577"/>
    </location>
</feature>
<name>A0AA38GNN9_TAXCH</name>
<sequence>TRVTKVDGVQHISELNIMTAEPYKRLAKLVARAFYDDIPTRGENQPKSGRSDNRGMAVVVLDALTRRQWVKEDDLAKDLKLHSKQLRRTLRFFEEERLITRDHRRETAKGAKVFNAAVAATADGQQNGKEGEEKMKLHTHSYCCLDYAQIYDVVRYRIHRMKKRLKDELEDRNTLQEYICPNCNRRYSALDALQLISMTSDGFHCENCNSELVAESDKLAAEEKGDGEDNGRRRRREKLRELLEKMEVGVQKMRVHSAQSELPKPRYASARVQEKDNDGVEPLDGIMDKNPNVSISIAQATPIVQDVEAEHIFHSQMRSKLMILSEDCKKLLGPKRAIGARDVRNSKKPKHQVRTTREEVKKVIVYLFMVKMRANKGTSSHFCRFTGLQSRFPKVFQRAKSSGYKEQLKPLMEQLARVKDLPVPEYGSLLQWEARAIAAGRSVSGDNNANESSKSSQGQGYGGTPMPYLGETKVEVALSGMEIKADDSKDNVSVKVLPPWMIKQGMNLTDEQRGEMKHELKPDIGSSFAGPVADRKPGDDKGGVDQSLQEEYIKAYYAAIFKQQQQAEGAAAATTEEASSERRVGMKGKREEEDDEAVEWEDTPIA</sequence>
<evidence type="ECO:0000256" key="4">
    <source>
        <dbReference type="SAM" id="MobiDB-lite"/>
    </source>
</evidence>
<feature type="non-terminal residue" evidence="6">
    <location>
        <position position="606"/>
    </location>
</feature>